<dbReference type="GO" id="GO:0016791">
    <property type="term" value="F:phosphatase activity"/>
    <property type="evidence" value="ECO:0007669"/>
    <property type="project" value="TreeGrafter"/>
</dbReference>
<dbReference type="PANTHER" id="PTHR48100:SF64">
    <property type="entry name" value="PHOSPHOGLYCERATE MUTASE-LIKE PROTEIN"/>
    <property type="match status" value="1"/>
</dbReference>
<reference evidence="2 3" key="1">
    <citation type="submission" date="2021-09" db="EMBL/GenBank/DDBJ databases">
        <title>Genomic insights and catalytic innovation underlie evolution of tropane alkaloids biosynthesis.</title>
        <authorList>
            <person name="Wang Y.-J."/>
            <person name="Tian T."/>
            <person name="Huang J.-P."/>
            <person name="Huang S.-X."/>
        </authorList>
    </citation>
    <scope>NUCLEOTIDE SEQUENCE [LARGE SCALE GENOMIC DNA]</scope>
    <source>
        <strain evidence="2">KIB-2018</strain>
        <tissue evidence="2">Leaf</tissue>
    </source>
</reference>
<dbReference type="EMBL" id="JAIWQS010000006">
    <property type="protein sequence ID" value="KAJ8762535.1"/>
    <property type="molecule type" value="Genomic_DNA"/>
</dbReference>
<dbReference type="Pfam" id="PF00300">
    <property type="entry name" value="His_Phos_1"/>
    <property type="match status" value="1"/>
</dbReference>
<dbReference type="GO" id="GO:0005737">
    <property type="term" value="C:cytoplasm"/>
    <property type="evidence" value="ECO:0007669"/>
    <property type="project" value="TreeGrafter"/>
</dbReference>
<dbReference type="AlphaFoldDB" id="A0AAV8T6Z6"/>
<gene>
    <name evidence="2" type="ORF">K2173_007974</name>
</gene>
<keyword evidence="3" id="KW-1185">Reference proteome</keyword>
<comment type="similarity">
    <text evidence="1">Belongs to the phosphoglycerate mutase family.</text>
</comment>
<name>A0AAV8T6Z6_9ROSI</name>
<evidence type="ECO:0000313" key="2">
    <source>
        <dbReference type="EMBL" id="KAJ8762535.1"/>
    </source>
</evidence>
<dbReference type="InterPro" id="IPR050275">
    <property type="entry name" value="PGM_Phosphatase"/>
</dbReference>
<protein>
    <recommendedName>
        <fullName evidence="4">Phosphoglycerate mutase-like protein</fullName>
    </recommendedName>
</protein>
<dbReference type="InterPro" id="IPR029033">
    <property type="entry name" value="His_PPase_superfam"/>
</dbReference>
<evidence type="ECO:0000256" key="1">
    <source>
        <dbReference type="ARBA" id="ARBA00038362"/>
    </source>
</evidence>
<dbReference type="InterPro" id="IPR013078">
    <property type="entry name" value="His_Pase_superF_clade-1"/>
</dbReference>
<sequence length="249" mass="28142">MDVTATAPFLYPLQCCKILHLVRHAQGLHNAAAARDYASLSSTEYFDASLSPLGWQQVRDLRKQIRESGLLQRLDLVITSPLLRAMQTAVGVFGNEEQVHVLDAPELKEENIESPTLKCPPILAIELCRERVGPHPCDKREAISKRRPLFPAIDFSLIESDEDNTWTGVVRETDEELAARGLKFMNWLWTRQEKEIAVVTHHRFLQHTLNNLANDCESSVETEIRNEFGNCELRSLVIVNKSSANVSLS</sequence>
<evidence type="ECO:0008006" key="4">
    <source>
        <dbReference type="Google" id="ProtNLM"/>
    </source>
</evidence>
<dbReference type="SMART" id="SM00855">
    <property type="entry name" value="PGAM"/>
    <property type="match status" value="1"/>
</dbReference>
<dbReference type="SUPFAM" id="SSF53254">
    <property type="entry name" value="Phosphoglycerate mutase-like"/>
    <property type="match status" value="1"/>
</dbReference>
<organism evidence="2 3">
    <name type="scientific">Erythroxylum novogranatense</name>
    <dbReference type="NCBI Taxonomy" id="1862640"/>
    <lineage>
        <taxon>Eukaryota</taxon>
        <taxon>Viridiplantae</taxon>
        <taxon>Streptophyta</taxon>
        <taxon>Embryophyta</taxon>
        <taxon>Tracheophyta</taxon>
        <taxon>Spermatophyta</taxon>
        <taxon>Magnoliopsida</taxon>
        <taxon>eudicotyledons</taxon>
        <taxon>Gunneridae</taxon>
        <taxon>Pentapetalae</taxon>
        <taxon>rosids</taxon>
        <taxon>fabids</taxon>
        <taxon>Malpighiales</taxon>
        <taxon>Erythroxylaceae</taxon>
        <taxon>Erythroxylum</taxon>
    </lineage>
</organism>
<accession>A0AAV8T6Z6</accession>
<dbReference type="Gene3D" id="3.40.50.1240">
    <property type="entry name" value="Phosphoglycerate mutase-like"/>
    <property type="match status" value="1"/>
</dbReference>
<dbReference type="CDD" id="cd07067">
    <property type="entry name" value="HP_PGM_like"/>
    <property type="match status" value="1"/>
</dbReference>
<dbReference type="Proteomes" id="UP001159364">
    <property type="component" value="Linkage Group LG06"/>
</dbReference>
<comment type="caution">
    <text evidence="2">The sequence shown here is derived from an EMBL/GenBank/DDBJ whole genome shotgun (WGS) entry which is preliminary data.</text>
</comment>
<dbReference type="PANTHER" id="PTHR48100">
    <property type="entry name" value="BROAD-SPECIFICITY PHOSPHATASE YOR283W-RELATED"/>
    <property type="match status" value="1"/>
</dbReference>
<proteinExistence type="inferred from homology"/>
<evidence type="ECO:0000313" key="3">
    <source>
        <dbReference type="Proteomes" id="UP001159364"/>
    </source>
</evidence>